<organism evidence="1 2">
    <name type="scientific">Candidatus Collierbacteria bacterium GW2011_GWA2_46_26</name>
    <dbReference type="NCBI Taxonomy" id="1618381"/>
    <lineage>
        <taxon>Bacteria</taxon>
        <taxon>Candidatus Collieribacteriota</taxon>
    </lineage>
</organism>
<evidence type="ECO:0000313" key="2">
    <source>
        <dbReference type="Proteomes" id="UP000034794"/>
    </source>
</evidence>
<proteinExistence type="predicted"/>
<accession>A0A0G1PL55</accession>
<dbReference type="AlphaFoldDB" id="A0A0G1PL55"/>
<dbReference type="EMBL" id="LCMI01000003">
    <property type="protein sequence ID" value="KKU33544.1"/>
    <property type="molecule type" value="Genomic_DNA"/>
</dbReference>
<name>A0A0G1PL55_9BACT</name>
<sequence>MSPLSLQETYYREIGIHRYSLMDRTEIVGVSANTWEEFRRMIDFVSPDTPIVAGPELITCAGDAFTDLVTNRNLINERLDEMLEFSATRIKTLFVIGTPLFVDSGRPRNSALLIKGGKIVDVTNKRSGASIEENNSFDLVADERSLLLPGTKTAILICADLPTAAMFAYPKNDFFDRTLELSNRQRLTGRDVQLIPPSATSLLVIACWGTGGSWVQEGNADEYYRMQLRNIVWRLTVATKIKEVVVVDRVPCGLTEEQKKITPEQPYNGIIKNPLV</sequence>
<evidence type="ECO:0000313" key="1">
    <source>
        <dbReference type="EMBL" id="KKU33544.1"/>
    </source>
</evidence>
<dbReference type="Gene3D" id="3.60.110.10">
    <property type="entry name" value="Carbon-nitrogen hydrolase"/>
    <property type="match status" value="1"/>
</dbReference>
<reference evidence="1 2" key="1">
    <citation type="journal article" date="2015" name="Nature">
        <title>rRNA introns, odd ribosomes, and small enigmatic genomes across a large radiation of phyla.</title>
        <authorList>
            <person name="Brown C.T."/>
            <person name="Hug L.A."/>
            <person name="Thomas B.C."/>
            <person name="Sharon I."/>
            <person name="Castelle C.J."/>
            <person name="Singh A."/>
            <person name="Wilkins M.J."/>
            <person name="Williams K.H."/>
            <person name="Banfield J.F."/>
        </authorList>
    </citation>
    <scope>NUCLEOTIDE SEQUENCE [LARGE SCALE GENOMIC DNA]</scope>
</reference>
<dbReference type="InterPro" id="IPR036526">
    <property type="entry name" value="C-N_Hydrolase_sf"/>
</dbReference>
<dbReference type="SUPFAM" id="SSF56317">
    <property type="entry name" value="Carbon-nitrogen hydrolase"/>
    <property type="match status" value="1"/>
</dbReference>
<evidence type="ECO:0008006" key="3">
    <source>
        <dbReference type="Google" id="ProtNLM"/>
    </source>
</evidence>
<dbReference type="Proteomes" id="UP000034794">
    <property type="component" value="Unassembled WGS sequence"/>
</dbReference>
<comment type="caution">
    <text evidence="1">The sequence shown here is derived from an EMBL/GenBank/DDBJ whole genome shotgun (WGS) entry which is preliminary data.</text>
</comment>
<gene>
    <name evidence="1" type="ORF">UX47_C0003G0067</name>
</gene>
<protein>
    <recommendedName>
        <fullName evidence="3">CN hydrolase domain-containing protein</fullName>
    </recommendedName>
</protein>